<dbReference type="InterPro" id="IPR013154">
    <property type="entry name" value="ADH-like_N"/>
</dbReference>
<dbReference type="KEGG" id="psul:AU252_18910"/>
<evidence type="ECO:0000259" key="1">
    <source>
        <dbReference type="SMART" id="SM00829"/>
    </source>
</evidence>
<dbReference type="SUPFAM" id="SSF51735">
    <property type="entry name" value="NAD(P)-binding Rossmann-fold domains"/>
    <property type="match status" value="1"/>
</dbReference>
<dbReference type="InterPro" id="IPR011032">
    <property type="entry name" value="GroES-like_sf"/>
</dbReference>
<dbReference type="Pfam" id="PF08240">
    <property type="entry name" value="ADH_N"/>
    <property type="match status" value="1"/>
</dbReference>
<sequence>MQAIVQHRYGRADALHLERVAKPKIADGEVLIRVRAASINHADWVYTTGRPLIARLAFGLRAPRNIVRGKDVAGQVEAVGVDVTRLRVGDEVYAEVESGSFADYVCAPDSRVALKPANLSFEQAASVPLAARTALQALRDGGQLKAGQQVLINGASGGVGTFAVQIAAALGAEVTAVCSSRNADLVRSLGADHVIDYAEHDFTRGAQRYDVILDNIGNHTLTASRRALTPHGTLVLSNGTGGPVLGPLPRILRALLLSRFVSQNLRTFTATPGTAHLDLLRELIESGTVTPAIDRTYPLAETADALRYFAEDHAQAKISITV</sequence>
<gene>
    <name evidence="2" type="ORF">AU252_18910</name>
</gene>
<proteinExistence type="predicted"/>
<dbReference type="Gene3D" id="3.40.50.720">
    <property type="entry name" value="NAD(P)-binding Rossmann-like Domain"/>
    <property type="match status" value="1"/>
</dbReference>
<dbReference type="AlphaFoldDB" id="A0A0U3Q8A7"/>
<reference evidence="2 3" key="1">
    <citation type="submission" date="2015-12" db="EMBL/GenBank/DDBJ databases">
        <authorList>
            <person name="Shamseldin A."/>
            <person name="Moawad H."/>
            <person name="Abd El-Rahim W.M."/>
            <person name="Sadowsky M.J."/>
        </authorList>
    </citation>
    <scope>NUCLEOTIDE SEQUENCE [LARGE SCALE GENOMIC DNA]</scope>
    <source>
        <strain evidence="2 3">Ar51</strain>
    </source>
</reference>
<evidence type="ECO:0000313" key="3">
    <source>
        <dbReference type="Proteomes" id="UP000065151"/>
    </source>
</evidence>
<dbReference type="CDD" id="cd08267">
    <property type="entry name" value="MDR1"/>
    <property type="match status" value="1"/>
</dbReference>
<dbReference type="SMART" id="SM00829">
    <property type="entry name" value="PKS_ER"/>
    <property type="match status" value="1"/>
</dbReference>
<dbReference type="InterPro" id="IPR020843">
    <property type="entry name" value="ER"/>
</dbReference>
<dbReference type="STRING" id="121292.AU252_18910"/>
<dbReference type="EMBL" id="CP013747">
    <property type="protein sequence ID" value="ALV42974.1"/>
    <property type="molecule type" value="Genomic_DNA"/>
</dbReference>
<dbReference type="Proteomes" id="UP000065151">
    <property type="component" value="Chromosome"/>
</dbReference>
<dbReference type="GO" id="GO:0016491">
    <property type="term" value="F:oxidoreductase activity"/>
    <property type="evidence" value="ECO:0007669"/>
    <property type="project" value="InterPro"/>
</dbReference>
<dbReference type="Gene3D" id="3.90.180.10">
    <property type="entry name" value="Medium-chain alcohol dehydrogenases, catalytic domain"/>
    <property type="match status" value="1"/>
</dbReference>
<dbReference type="InterPro" id="IPR050700">
    <property type="entry name" value="YIM1/Zinc_Alcohol_DH_Fams"/>
</dbReference>
<feature type="domain" description="Enoyl reductase (ER)" evidence="1">
    <location>
        <begin position="10"/>
        <end position="320"/>
    </location>
</feature>
<evidence type="ECO:0000313" key="2">
    <source>
        <dbReference type="EMBL" id="ALV42974.1"/>
    </source>
</evidence>
<organism evidence="2">
    <name type="scientific">Pseudarthrobacter sulfonivorans</name>
    <dbReference type="NCBI Taxonomy" id="121292"/>
    <lineage>
        <taxon>Bacteria</taxon>
        <taxon>Bacillati</taxon>
        <taxon>Actinomycetota</taxon>
        <taxon>Actinomycetes</taxon>
        <taxon>Micrococcales</taxon>
        <taxon>Micrococcaceae</taxon>
        <taxon>Pseudarthrobacter</taxon>
    </lineage>
</organism>
<dbReference type="Pfam" id="PF13602">
    <property type="entry name" value="ADH_zinc_N_2"/>
    <property type="match status" value="1"/>
</dbReference>
<dbReference type="InterPro" id="IPR036291">
    <property type="entry name" value="NAD(P)-bd_dom_sf"/>
</dbReference>
<name>A0A0U3Q8A7_9MICC</name>
<dbReference type="PANTHER" id="PTHR11695">
    <property type="entry name" value="ALCOHOL DEHYDROGENASE RELATED"/>
    <property type="match status" value="1"/>
</dbReference>
<dbReference type="PANTHER" id="PTHR11695:SF648">
    <property type="entry name" value="ZINC-BINDING OXIDOREDUCTASE"/>
    <property type="match status" value="1"/>
</dbReference>
<dbReference type="SUPFAM" id="SSF50129">
    <property type="entry name" value="GroES-like"/>
    <property type="match status" value="1"/>
</dbReference>
<accession>A0A0U3Q8A7</accession>
<protein>
    <recommendedName>
        <fullName evidence="1">Enoyl reductase (ER) domain-containing protein</fullName>
    </recommendedName>
</protein>